<dbReference type="PANTHER" id="PTHR43124">
    <property type="entry name" value="PURINE EFFLUX PUMP PBUE"/>
    <property type="match status" value="1"/>
</dbReference>
<feature type="transmembrane region" description="Helical" evidence="6">
    <location>
        <begin position="253"/>
        <end position="274"/>
    </location>
</feature>
<dbReference type="EMBL" id="SSSM01000005">
    <property type="protein sequence ID" value="THG29889.1"/>
    <property type="molecule type" value="Genomic_DNA"/>
</dbReference>
<feature type="domain" description="Major facilitator superfamily (MFS) profile" evidence="7">
    <location>
        <begin position="54"/>
        <end position="434"/>
    </location>
</feature>
<feature type="transmembrane region" description="Helical" evidence="6">
    <location>
        <begin position="53"/>
        <end position="72"/>
    </location>
</feature>
<dbReference type="PANTHER" id="PTHR43124:SF4">
    <property type="entry name" value="SUGAR EFFLUX TRANSPORTER"/>
    <property type="match status" value="1"/>
</dbReference>
<dbReference type="InterPro" id="IPR050189">
    <property type="entry name" value="MFS_Efflux_Transporters"/>
</dbReference>
<evidence type="ECO:0000256" key="3">
    <source>
        <dbReference type="ARBA" id="ARBA00022692"/>
    </source>
</evidence>
<dbReference type="Proteomes" id="UP000309133">
    <property type="component" value="Unassembled WGS sequence"/>
</dbReference>
<keyword evidence="2" id="KW-1003">Cell membrane</keyword>
<feature type="transmembrane region" description="Helical" evidence="6">
    <location>
        <begin position="320"/>
        <end position="338"/>
    </location>
</feature>
<protein>
    <submittedName>
        <fullName evidence="8">MFS transporter</fullName>
    </submittedName>
</protein>
<evidence type="ECO:0000256" key="5">
    <source>
        <dbReference type="ARBA" id="ARBA00023136"/>
    </source>
</evidence>
<keyword evidence="5 6" id="KW-0472">Membrane</keyword>
<evidence type="ECO:0000256" key="1">
    <source>
        <dbReference type="ARBA" id="ARBA00004651"/>
    </source>
</evidence>
<organism evidence="8 9">
    <name type="scientific">Naasia lichenicola</name>
    <dbReference type="NCBI Taxonomy" id="2565933"/>
    <lineage>
        <taxon>Bacteria</taxon>
        <taxon>Bacillati</taxon>
        <taxon>Actinomycetota</taxon>
        <taxon>Actinomycetes</taxon>
        <taxon>Micrococcales</taxon>
        <taxon>Microbacteriaceae</taxon>
        <taxon>Naasia</taxon>
    </lineage>
</organism>
<gene>
    <name evidence="8" type="ORF">E6C64_14665</name>
</gene>
<dbReference type="Pfam" id="PF07690">
    <property type="entry name" value="MFS_1"/>
    <property type="match status" value="1"/>
</dbReference>
<dbReference type="GO" id="GO:0005886">
    <property type="term" value="C:plasma membrane"/>
    <property type="evidence" value="ECO:0007669"/>
    <property type="project" value="UniProtKB-SubCell"/>
</dbReference>
<comment type="caution">
    <text evidence="8">The sequence shown here is derived from an EMBL/GenBank/DDBJ whole genome shotgun (WGS) entry which is preliminary data.</text>
</comment>
<keyword evidence="4 6" id="KW-1133">Transmembrane helix</keyword>
<sequence length="444" mass="45674">MPALFGFSAAASAHTPRGCAEARRASGNLEATVSTSPASASVLTSGSEPAFPVFRLLVLAGAIFVSVSSEFLPTALLPNIAADLGVSESKVGILVTVFAGTVALTSIPMTILTRRHSRKALLIITLSVFAISNVLSAIAPTYETLLATRVLGGLAHGLFWAVAGPYAALLVTPRQLARAIALTTGGGSLAFILGVPFAAALGFALGWRLAFVAMAVLVTAFLVLTIVALPSVDHRPRLTTGAIAVPLRQDRSLRAVLLVAVSVLLLATGHNAFYTYIAPWTIQIGGVSPDLVSVVLLAFGLAGLLGAVLAGVFGDRWPRLFVNVAGPAVAVMCVLLALFGHGFIAVVVLMMMWSTSFGGLPPMLHTRNLHGSSVPMRAISGSIITTAFNIAIGLGALVGGVVLDHLGLAWVPWVSAGIVIVGAAFTLATDRARIAAHPADAHRG</sequence>
<evidence type="ECO:0000313" key="8">
    <source>
        <dbReference type="EMBL" id="THG29889.1"/>
    </source>
</evidence>
<feature type="transmembrane region" description="Helical" evidence="6">
    <location>
        <begin position="376"/>
        <end position="403"/>
    </location>
</feature>
<feature type="transmembrane region" description="Helical" evidence="6">
    <location>
        <begin position="344"/>
        <end position="364"/>
    </location>
</feature>
<dbReference type="InterPro" id="IPR036259">
    <property type="entry name" value="MFS_trans_sf"/>
</dbReference>
<evidence type="ECO:0000313" key="9">
    <source>
        <dbReference type="Proteomes" id="UP000309133"/>
    </source>
</evidence>
<dbReference type="CDD" id="cd17324">
    <property type="entry name" value="MFS_NepI_like"/>
    <property type="match status" value="1"/>
</dbReference>
<evidence type="ECO:0000256" key="6">
    <source>
        <dbReference type="SAM" id="Phobius"/>
    </source>
</evidence>
<dbReference type="AlphaFoldDB" id="A0A4S4FI14"/>
<dbReference type="GO" id="GO:0022857">
    <property type="term" value="F:transmembrane transporter activity"/>
    <property type="evidence" value="ECO:0007669"/>
    <property type="project" value="InterPro"/>
</dbReference>
<evidence type="ECO:0000259" key="7">
    <source>
        <dbReference type="PROSITE" id="PS50850"/>
    </source>
</evidence>
<evidence type="ECO:0000256" key="2">
    <source>
        <dbReference type="ARBA" id="ARBA00022475"/>
    </source>
</evidence>
<proteinExistence type="predicted"/>
<dbReference type="InterPro" id="IPR020846">
    <property type="entry name" value="MFS_dom"/>
</dbReference>
<evidence type="ECO:0000256" key="4">
    <source>
        <dbReference type="ARBA" id="ARBA00022989"/>
    </source>
</evidence>
<comment type="subcellular location">
    <subcellularLocation>
        <location evidence="1">Cell membrane</location>
        <topology evidence="1">Multi-pass membrane protein</topology>
    </subcellularLocation>
</comment>
<feature type="transmembrane region" description="Helical" evidence="6">
    <location>
        <begin position="154"/>
        <end position="172"/>
    </location>
</feature>
<dbReference type="SUPFAM" id="SSF103473">
    <property type="entry name" value="MFS general substrate transporter"/>
    <property type="match status" value="1"/>
</dbReference>
<dbReference type="InterPro" id="IPR011701">
    <property type="entry name" value="MFS"/>
</dbReference>
<feature type="transmembrane region" description="Helical" evidence="6">
    <location>
        <begin position="209"/>
        <end position="232"/>
    </location>
</feature>
<feature type="transmembrane region" description="Helical" evidence="6">
    <location>
        <begin position="92"/>
        <end position="113"/>
    </location>
</feature>
<keyword evidence="9" id="KW-1185">Reference proteome</keyword>
<accession>A0A4S4FI14</accession>
<name>A0A4S4FI14_9MICO</name>
<reference evidence="8 9" key="1">
    <citation type="submission" date="2019-04" db="EMBL/GenBank/DDBJ databases">
        <authorList>
            <person name="Jiang L."/>
        </authorList>
    </citation>
    <scope>NUCLEOTIDE SEQUENCE [LARGE SCALE GENOMIC DNA]</scope>
    <source>
        <strain evidence="8 9">YIM 131853</strain>
    </source>
</reference>
<feature type="transmembrane region" description="Helical" evidence="6">
    <location>
        <begin position="409"/>
        <end position="428"/>
    </location>
</feature>
<keyword evidence="3 6" id="KW-0812">Transmembrane</keyword>
<feature type="transmembrane region" description="Helical" evidence="6">
    <location>
        <begin position="294"/>
        <end position="313"/>
    </location>
</feature>
<feature type="transmembrane region" description="Helical" evidence="6">
    <location>
        <begin position="179"/>
        <end position="203"/>
    </location>
</feature>
<dbReference type="Gene3D" id="1.20.1250.20">
    <property type="entry name" value="MFS general substrate transporter like domains"/>
    <property type="match status" value="1"/>
</dbReference>
<dbReference type="PROSITE" id="PS50850">
    <property type="entry name" value="MFS"/>
    <property type="match status" value="1"/>
</dbReference>
<feature type="transmembrane region" description="Helical" evidence="6">
    <location>
        <begin position="120"/>
        <end position="142"/>
    </location>
</feature>